<comment type="similarity">
    <text evidence="1">Belongs to the UPF0166 family.</text>
</comment>
<keyword evidence="3" id="KW-1185">Reference proteome</keyword>
<reference evidence="2 3" key="1">
    <citation type="submission" date="2019-12" db="EMBL/GenBank/DDBJ databases">
        <title>Paraburkholderia acidiphila 7Q-K02 sp. nov and Paraburkholderia acidisoli DHF22 sp. nov., two strains isolated from forest soil.</title>
        <authorList>
            <person name="Gao Z."/>
            <person name="Qiu L."/>
        </authorList>
    </citation>
    <scope>NUCLEOTIDE SEQUENCE [LARGE SCALE GENOMIC DNA]</scope>
    <source>
        <strain evidence="2 3">7Q-K02</strain>
    </source>
</reference>
<organism evidence="2 3">
    <name type="scientific">Paraburkholderia acidiphila</name>
    <dbReference type="NCBI Taxonomy" id="2571747"/>
    <lineage>
        <taxon>Bacteria</taxon>
        <taxon>Pseudomonadati</taxon>
        <taxon>Pseudomonadota</taxon>
        <taxon>Betaproteobacteria</taxon>
        <taxon>Burkholderiales</taxon>
        <taxon>Burkholderiaceae</taxon>
        <taxon>Paraburkholderia</taxon>
    </lineage>
</organism>
<dbReference type="InterPro" id="IPR015867">
    <property type="entry name" value="N-reg_PII/ATP_PRibTrfase_C"/>
</dbReference>
<accession>A0A7Z2JD20</accession>
<dbReference type="RefSeq" id="WP_158761606.1">
    <property type="nucleotide sequence ID" value="NZ_CP046911.1"/>
</dbReference>
<evidence type="ECO:0000256" key="1">
    <source>
        <dbReference type="ARBA" id="ARBA00010554"/>
    </source>
</evidence>
<name>A0A7Z2JD20_9BURK</name>
<dbReference type="SUPFAM" id="SSF54913">
    <property type="entry name" value="GlnB-like"/>
    <property type="match status" value="1"/>
</dbReference>
<dbReference type="Pfam" id="PF02641">
    <property type="entry name" value="DUF190"/>
    <property type="match status" value="1"/>
</dbReference>
<dbReference type="Proteomes" id="UP000434209">
    <property type="component" value="Chromosome 3"/>
</dbReference>
<dbReference type="InterPro" id="IPR011322">
    <property type="entry name" value="N-reg_PII-like_a/b"/>
</dbReference>
<evidence type="ECO:0000313" key="2">
    <source>
        <dbReference type="EMBL" id="QGZ58610.1"/>
    </source>
</evidence>
<sequence>MRGSQLTIYAANQSHRVRHLSVVDWILEEARNADIHGATVVEVAEGVDHKGKYHAARFFELAEQSVAVTLIAGDSQIDALLEKLNGGGVPLFYTRARIEYAALGAKAGG</sequence>
<protein>
    <recommendedName>
        <fullName evidence="4">PII-like signaling protein</fullName>
    </recommendedName>
</protein>
<dbReference type="EMBL" id="CP046911">
    <property type="protein sequence ID" value="QGZ58610.1"/>
    <property type="molecule type" value="Genomic_DNA"/>
</dbReference>
<dbReference type="InterPro" id="IPR003793">
    <property type="entry name" value="UPF0166"/>
</dbReference>
<evidence type="ECO:0008006" key="4">
    <source>
        <dbReference type="Google" id="ProtNLM"/>
    </source>
</evidence>
<dbReference type="KEGG" id="pacp:FAZ97_26905"/>
<gene>
    <name evidence="2" type="ORF">FAZ97_26905</name>
</gene>
<dbReference type="AlphaFoldDB" id="A0A7Z2JD20"/>
<dbReference type="OrthoDB" id="5339790at2"/>
<dbReference type="Gene3D" id="3.30.70.120">
    <property type="match status" value="1"/>
</dbReference>
<evidence type="ECO:0000313" key="3">
    <source>
        <dbReference type="Proteomes" id="UP000434209"/>
    </source>
</evidence>
<proteinExistence type="inferred from homology"/>